<keyword evidence="3" id="KW-1185">Reference proteome</keyword>
<reference evidence="2" key="1">
    <citation type="submission" date="2020-11" db="EMBL/GenBank/DDBJ databases">
        <title>Whole-genome analyses of Nonomuraea sp. K274.</title>
        <authorList>
            <person name="Veyisoglu A."/>
        </authorList>
    </citation>
    <scope>NUCLEOTIDE SEQUENCE</scope>
    <source>
        <strain evidence="2">K274</strain>
    </source>
</reference>
<protein>
    <submittedName>
        <fullName evidence="2">Uncharacterized protein</fullName>
    </submittedName>
</protein>
<evidence type="ECO:0000256" key="1">
    <source>
        <dbReference type="SAM" id="MobiDB-lite"/>
    </source>
</evidence>
<feature type="region of interest" description="Disordered" evidence="1">
    <location>
        <begin position="1"/>
        <end position="26"/>
    </location>
</feature>
<dbReference type="AlphaFoldDB" id="A0A931F428"/>
<sequence>MDLPEAAGSAGSIGTIGRRRIQSRRDADAVVHVHLDPVHPSPLTEGR</sequence>
<accession>A0A931F428</accession>
<dbReference type="RefSeq" id="WP_195902122.1">
    <property type="nucleotide sequence ID" value="NZ_JADOGI010000267.1"/>
</dbReference>
<feature type="compositionally biased region" description="Low complexity" evidence="1">
    <location>
        <begin position="1"/>
        <end position="16"/>
    </location>
</feature>
<gene>
    <name evidence="2" type="ORF">ITP53_47805</name>
</gene>
<evidence type="ECO:0000313" key="2">
    <source>
        <dbReference type="EMBL" id="MBF8193250.1"/>
    </source>
</evidence>
<evidence type="ECO:0000313" key="3">
    <source>
        <dbReference type="Proteomes" id="UP000605361"/>
    </source>
</evidence>
<dbReference type="Proteomes" id="UP000605361">
    <property type="component" value="Unassembled WGS sequence"/>
</dbReference>
<dbReference type="EMBL" id="JADOGI010000267">
    <property type="protein sequence ID" value="MBF8193250.1"/>
    <property type="molecule type" value="Genomic_DNA"/>
</dbReference>
<name>A0A931F428_9ACTN</name>
<comment type="caution">
    <text evidence="2">The sequence shown here is derived from an EMBL/GenBank/DDBJ whole genome shotgun (WGS) entry which is preliminary data.</text>
</comment>
<organism evidence="2 3">
    <name type="scientific">Nonomuraea cypriaca</name>
    <dbReference type="NCBI Taxonomy" id="1187855"/>
    <lineage>
        <taxon>Bacteria</taxon>
        <taxon>Bacillati</taxon>
        <taxon>Actinomycetota</taxon>
        <taxon>Actinomycetes</taxon>
        <taxon>Streptosporangiales</taxon>
        <taxon>Streptosporangiaceae</taxon>
        <taxon>Nonomuraea</taxon>
    </lineage>
</organism>
<proteinExistence type="predicted"/>